<proteinExistence type="predicted"/>
<sequence>MPIVFSTWITPEYCSFASGRYAPAMARPPRWQTTLDASVEEACLAVRLYNDSAEARAFEGFVIHMHLAWLYLLHAQFIRDDVDFRYWDPKLKNRLVKIDGEPKRWELERSVKERWPADTDPVRANISLFIKLRNRLEHRHAHADEALMLNLAGHAHALLVNYESELTDQFGENQSLALRLRLPIFVGTFTPQGEQALRRFRKTLPTDLQSFVTDYEAGLDEQVTGDPRYEFRLRAMVELAPKDKDAIAMQFTRYEDMTDEEREFAAELGRRGQVITKDRKLLVSGLGRLLPKPAAAAVENGLPYIFNVNHFSAAWKRKKVRPPSGDPNPARTNSDFCEYDEPTKSYRYTRAYVNHLIKKCSTREGFIDFTGMEPQLKHVPVAPQTADQR</sequence>
<protein>
    <recommendedName>
        <fullName evidence="1">DUF3644 domain-containing protein</fullName>
    </recommendedName>
</protein>
<organism evidence="2 3">
    <name type="scientific">Arthrobacter woluwensis</name>
    <dbReference type="NCBI Taxonomy" id="156980"/>
    <lineage>
        <taxon>Bacteria</taxon>
        <taxon>Bacillati</taxon>
        <taxon>Actinomycetota</taxon>
        <taxon>Actinomycetes</taxon>
        <taxon>Micrococcales</taxon>
        <taxon>Micrococcaceae</taxon>
        <taxon>Arthrobacter</taxon>
    </lineage>
</organism>
<evidence type="ECO:0000259" key="1">
    <source>
        <dbReference type="Pfam" id="PF12358"/>
    </source>
</evidence>
<feature type="domain" description="DUF3644" evidence="1">
    <location>
        <begin position="34"/>
        <end position="218"/>
    </location>
</feature>
<dbReference type="AlphaFoldDB" id="A0A1H4R7Q5"/>
<dbReference type="STRING" id="156980.SAMN04489745_2483"/>
<name>A0A1H4R7Q5_9MICC</name>
<evidence type="ECO:0000313" key="2">
    <source>
        <dbReference type="EMBL" id="SEC27922.1"/>
    </source>
</evidence>
<dbReference type="Proteomes" id="UP000182652">
    <property type="component" value="Unassembled WGS sequence"/>
</dbReference>
<accession>A0A1H4R7Q5</accession>
<gene>
    <name evidence="2" type="ORF">SAMN04489745_2483</name>
</gene>
<reference evidence="2 3" key="1">
    <citation type="submission" date="2016-10" db="EMBL/GenBank/DDBJ databases">
        <authorList>
            <person name="de Groot N.N."/>
        </authorList>
    </citation>
    <scope>NUCLEOTIDE SEQUENCE [LARGE SCALE GENOMIC DNA]</scope>
    <source>
        <strain evidence="2 3">DSM 10495</strain>
    </source>
</reference>
<dbReference type="Pfam" id="PF12358">
    <property type="entry name" value="DUF3644"/>
    <property type="match status" value="1"/>
</dbReference>
<dbReference type="InterPro" id="IPR022104">
    <property type="entry name" value="DUF3644"/>
</dbReference>
<dbReference type="EMBL" id="FNSN01000003">
    <property type="protein sequence ID" value="SEC27922.1"/>
    <property type="molecule type" value="Genomic_DNA"/>
</dbReference>
<keyword evidence="3" id="KW-1185">Reference proteome</keyword>
<evidence type="ECO:0000313" key="3">
    <source>
        <dbReference type="Proteomes" id="UP000182652"/>
    </source>
</evidence>